<dbReference type="KEGG" id="mfa:Mfla_2598"/>
<dbReference type="Proteomes" id="UP000002440">
    <property type="component" value="Chromosome"/>
</dbReference>
<sequence length="137" mass="14756">MVHIIRLTDPKFLSWDKFGNFVSLLCLIHCTVLPLIAMILPLSVFLDEAVHVWLFIALLPAAIFGAWSGWRHHGDSKPSLLLAAGLALVGIAAFAPMDTAAEIALTIPGSLLLIAGHTLNRRLNLLSHLTATTTANS</sequence>
<dbReference type="EMBL" id="CP000284">
    <property type="protein sequence ID" value="ABE50863.1"/>
    <property type="molecule type" value="Genomic_DNA"/>
</dbReference>
<feature type="transmembrane region" description="Helical" evidence="1">
    <location>
        <begin position="79"/>
        <end position="97"/>
    </location>
</feature>
<dbReference type="GO" id="GO:0015097">
    <property type="term" value="F:mercury ion transmembrane transporter activity"/>
    <property type="evidence" value="ECO:0007669"/>
    <property type="project" value="InterPro"/>
</dbReference>
<keyword evidence="3" id="KW-1185">Reference proteome</keyword>
<dbReference type="STRING" id="265072.Mfla_2598"/>
<proteinExistence type="predicted"/>
<keyword evidence="1" id="KW-0812">Transmembrane</keyword>
<organism evidence="2 3">
    <name type="scientific">Methylobacillus flagellatus (strain ATCC 51484 / DSM 6875 / VKM B-1610 / KT)</name>
    <dbReference type="NCBI Taxonomy" id="265072"/>
    <lineage>
        <taxon>Bacteria</taxon>
        <taxon>Pseudomonadati</taxon>
        <taxon>Pseudomonadota</taxon>
        <taxon>Betaproteobacteria</taxon>
        <taxon>Nitrosomonadales</taxon>
        <taxon>Methylophilaceae</taxon>
        <taxon>Methylobacillus</taxon>
    </lineage>
</organism>
<dbReference type="AlphaFoldDB" id="Q1GY24"/>
<name>Q1GY24_METFK</name>
<protein>
    <recommendedName>
        <fullName evidence="4">MerC mercury resistance protein</fullName>
    </recommendedName>
</protein>
<accession>Q1GY24</accession>
<dbReference type="Pfam" id="PF03203">
    <property type="entry name" value="MerC"/>
    <property type="match status" value="1"/>
</dbReference>
<evidence type="ECO:0000256" key="1">
    <source>
        <dbReference type="SAM" id="Phobius"/>
    </source>
</evidence>
<dbReference type="GO" id="GO:0016020">
    <property type="term" value="C:membrane"/>
    <property type="evidence" value="ECO:0007669"/>
    <property type="project" value="InterPro"/>
</dbReference>
<dbReference type="HOGENOM" id="CLU_135628_0_1_4"/>
<gene>
    <name evidence="2" type="ordered locus">Mfla_2598</name>
</gene>
<feature type="transmembrane region" description="Helical" evidence="1">
    <location>
        <begin position="50"/>
        <end position="67"/>
    </location>
</feature>
<evidence type="ECO:0008006" key="4">
    <source>
        <dbReference type="Google" id="ProtNLM"/>
    </source>
</evidence>
<feature type="transmembrane region" description="Helical" evidence="1">
    <location>
        <begin position="103"/>
        <end position="120"/>
    </location>
</feature>
<evidence type="ECO:0000313" key="3">
    <source>
        <dbReference type="Proteomes" id="UP000002440"/>
    </source>
</evidence>
<keyword evidence="1" id="KW-1133">Transmembrane helix</keyword>
<evidence type="ECO:0000313" key="2">
    <source>
        <dbReference type="EMBL" id="ABE50863.1"/>
    </source>
</evidence>
<dbReference type="InterPro" id="IPR004891">
    <property type="entry name" value="Mercury-R_MerC"/>
</dbReference>
<keyword evidence="1" id="KW-0472">Membrane</keyword>
<reference evidence="2 3" key="1">
    <citation type="submission" date="2006-03" db="EMBL/GenBank/DDBJ databases">
        <title>Complete sequence of Methylobacillus flagellatus KT.</title>
        <authorList>
            <consortium name="US DOE Joint Genome Institute"/>
            <person name="Copeland A."/>
            <person name="Lucas S."/>
            <person name="Lapidus A."/>
            <person name="Barry K."/>
            <person name="Detter J.C."/>
            <person name="Glavina del Rio T."/>
            <person name="Hammon N."/>
            <person name="Israni S."/>
            <person name="Dalin E."/>
            <person name="Tice H."/>
            <person name="Pitluck S."/>
            <person name="Brettin T."/>
            <person name="Bruce D."/>
            <person name="Han C."/>
            <person name="Tapia R."/>
            <person name="Saunders E."/>
            <person name="Gilna P."/>
            <person name="Schmutz J."/>
            <person name="Larimer F."/>
            <person name="Land M."/>
            <person name="Kyrpides N."/>
            <person name="Anderson I."/>
            <person name="Richardson P."/>
        </authorList>
    </citation>
    <scope>NUCLEOTIDE SEQUENCE [LARGE SCALE GENOMIC DNA]</scope>
    <source>
        <strain evidence="3">KT / ATCC 51484 / DSM 6875</strain>
    </source>
</reference>
<feature type="transmembrane region" description="Helical" evidence="1">
    <location>
        <begin position="21"/>
        <end position="44"/>
    </location>
</feature>